<dbReference type="Gramene" id="PNT66198">
    <property type="protein sequence ID" value="PNT66198"/>
    <property type="gene ID" value="BRADI_3g08402v3"/>
</dbReference>
<reference evidence="2 3" key="1">
    <citation type="journal article" date="2010" name="Nature">
        <title>Genome sequencing and analysis of the model grass Brachypodium distachyon.</title>
        <authorList>
            <consortium name="International Brachypodium Initiative"/>
        </authorList>
    </citation>
    <scope>NUCLEOTIDE SEQUENCE [LARGE SCALE GENOMIC DNA]</scope>
    <source>
        <strain evidence="2 3">Bd21</strain>
    </source>
</reference>
<keyword evidence="1" id="KW-0812">Transmembrane</keyword>
<accession>A0A2K2CVZ7</accession>
<keyword evidence="1" id="KW-0472">Membrane</keyword>
<gene>
    <name evidence="2" type="ORF">BRADI_3g08402v3</name>
</gene>
<keyword evidence="1" id="KW-1133">Transmembrane helix</keyword>
<feature type="transmembrane region" description="Helical" evidence="1">
    <location>
        <begin position="29"/>
        <end position="50"/>
    </location>
</feature>
<organism evidence="2">
    <name type="scientific">Brachypodium distachyon</name>
    <name type="common">Purple false brome</name>
    <name type="synonym">Trachynia distachya</name>
    <dbReference type="NCBI Taxonomy" id="15368"/>
    <lineage>
        <taxon>Eukaryota</taxon>
        <taxon>Viridiplantae</taxon>
        <taxon>Streptophyta</taxon>
        <taxon>Embryophyta</taxon>
        <taxon>Tracheophyta</taxon>
        <taxon>Spermatophyta</taxon>
        <taxon>Magnoliopsida</taxon>
        <taxon>Liliopsida</taxon>
        <taxon>Poales</taxon>
        <taxon>Poaceae</taxon>
        <taxon>BOP clade</taxon>
        <taxon>Pooideae</taxon>
        <taxon>Stipodae</taxon>
        <taxon>Brachypodieae</taxon>
        <taxon>Brachypodium</taxon>
    </lineage>
</organism>
<protein>
    <submittedName>
        <fullName evidence="2 3">Uncharacterized protein</fullName>
    </submittedName>
</protein>
<dbReference type="Proteomes" id="UP000008810">
    <property type="component" value="Chromosome 3"/>
</dbReference>
<dbReference type="InParanoid" id="A0A2K2CVZ7"/>
<dbReference type="EnsemblPlants" id="PNT66198">
    <property type="protein sequence ID" value="PNT66198"/>
    <property type="gene ID" value="BRADI_3g08402v3"/>
</dbReference>
<evidence type="ECO:0000313" key="3">
    <source>
        <dbReference type="EnsemblPlants" id="PNT66198"/>
    </source>
</evidence>
<sequence length="51" mass="5929">MPVPRPFEDCRCIPGLLSSLFLLQASVKFLFFFSSFWPLTFFSFALPFSVF</sequence>
<keyword evidence="4" id="KW-1185">Reference proteome</keyword>
<reference evidence="3" key="3">
    <citation type="submission" date="2018-08" db="UniProtKB">
        <authorList>
            <consortium name="EnsemblPlants"/>
        </authorList>
    </citation>
    <scope>IDENTIFICATION</scope>
    <source>
        <strain evidence="3">cv. Bd21</strain>
    </source>
</reference>
<evidence type="ECO:0000313" key="2">
    <source>
        <dbReference type="EMBL" id="PNT66198.1"/>
    </source>
</evidence>
<evidence type="ECO:0000256" key="1">
    <source>
        <dbReference type="SAM" id="Phobius"/>
    </source>
</evidence>
<evidence type="ECO:0000313" key="4">
    <source>
        <dbReference type="Proteomes" id="UP000008810"/>
    </source>
</evidence>
<proteinExistence type="predicted"/>
<dbReference type="EMBL" id="CM000882">
    <property type="protein sequence ID" value="PNT66198.1"/>
    <property type="molecule type" value="Genomic_DNA"/>
</dbReference>
<dbReference type="AlphaFoldDB" id="A0A2K2CVZ7"/>
<name>A0A2K2CVZ7_BRADI</name>
<reference evidence="2" key="2">
    <citation type="submission" date="2017-06" db="EMBL/GenBank/DDBJ databases">
        <title>WGS assembly of Brachypodium distachyon.</title>
        <authorList>
            <consortium name="The International Brachypodium Initiative"/>
            <person name="Lucas S."/>
            <person name="Harmon-Smith M."/>
            <person name="Lail K."/>
            <person name="Tice H."/>
            <person name="Grimwood J."/>
            <person name="Bruce D."/>
            <person name="Barry K."/>
            <person name="Shu S."/>
            <person name="Lindquist E."/>
            <person name="Wang M."/>
            <person name="Pitluck S."/>
            <person name="Vogel J.P."/>
            <person name="Garvin D.F."/>
            <person name="Mockler T.C."/>
            <person name="Schmutz J."/>
            <person name="Rokhsar D."/>
            <person name="Bevan M.W."/>
        </authorList>
    </citation>
    <scope>NUCLEOTIDE SEQUENCE</scope>
    <source>
        <strain evidence="2">Bd21</strain>
    </source>
</reference>